<dbReference type="AlphaFoldDB" id="A0A2G2WY71"/>
<dbReference type="GO" id="GO:0071169">
    <property type="term" value="P:establishment of protein localization to chromatin"/>
    <property type="evidence" value="ECO:0007669"/>
    <property type="project" value="TreeGrafter"/>
</dbReference>
<dbReference type="GO" id="GO:1990414">
    <property type="term" value="P:replication-born double-strand break repair via sister chromatid exchange"/>
    <property type="evidence" value="ECO:0007669"/>
    <property type="project" value="TreeGrafter"/>
</dbReference>
<dbReference type="GO" id="GO:0061775">
    <property type="term" value="F:cohesin loader activity"/>
    <property type="evidence" value="ECO:0007669"/>
    <property type="project" value="InterPro"/>
</dbReference>
<reference evidence="3" key="2">
    <citation type="journal article" date="2017" name="J. Anim. Genet.">
        <title>Multiple reference genome sequences of hot pepper reveal the massive evolution of plant disease resistance genes by retroduplication.</title>
        <authorList>
            <person name="Kim S."/>
            <person name="Park J."/>
            <person name="Yeom S.-I."/>
            <person name="Kim Y.-M."/>
            <person name="Seo E."/>
            <person name="Kim K.-T."/>
            <person name="Kim M.-S."/>
            <person name="Lee J.M."/>
            <person name="Cheong K."/>
            <person name="Shin H.-S."/>
            <person name="Kim S.-B."/>
            <person name="Han K."/>
            <person name="Lee J."/>
            <person name="Park M."/>
            <person name="Lee H.-A."/>
            <person name="Lee H.-Y."/>
            <person name="Lee Y."/>
            <person name="Oh S."/>
            <person name="Lee J.H."/>
            <person name="Choi E."/>
            <person name="Choi E."/>
            <person name="Lee S.E."/>
            <person name="Jeon J."/>
            <person name="Kim H."/>
            <person name="Choi G."/>
            <person name="Song H."/>
            <person name="Lee J."/>
            <person name="Lee S.-C."/>
            <person name="Kwon J.-K."/>
            <person name="Lee H.-Y."/>
            <person name="Koo N."/>
            <person name="Hong Y."/>
            <person name="Kim R.W."/>
            <person name="Kang W.-H."/>
            <person name="Huh J.H."/>
            <person name="Kang B.-C."/>
            <person name="Yang T.-J."/>
            <person name="Lee Y.-H."/>
            <person name="Bennetzen J.L."/>
            <person name="Choi D."/>
        </authorList>
    </citation>
    <scope>NUCLEOTIDE SEQUENCE [LARGE SCALE GENOMIC DNA]</scope>
    <source>
        <strain evidence="3">cv. PBC81</strain>
    </source>
</reference>
<name>A0A2G2WY71_CAPBA</name>
<protein>
    <submittedName>
        <fullName evidence="2">Uncharacterized protein</fullName>
    </submittedName>
</protein>
<evidence type="ECO:0000313" key="3">
    <source>
        <dbReference type="Proteomes" id="UP000224567"/>
    </source>
</evidence>
<dbReference type="GO" id="GO:0140588">
    <property type="term" value="P:chromatin looping"/>
    <property type="evidence" value="ECO:0007669"/>
    <property type="project" value="InterPro"/>
</dbReference>
<dbReference type="STRING" id="33114.A0A2G2WY71"/>
<dbReference type="GO" id="GO:0010468">
    <property type="term" value="P:regulation of gene expression"/>
    <property type="evidence" value="ECO:0007669"/>
    <property type="project" value="InterPro"/>
</dbReference>
<dbReference type="GO" id="GO:0090694">
    <property type="term" value="C:Scc2-Scc4 cohesin loading complex"/>
    <property type="evidence" value="ECO:0007669"/>
    <property type="project" value="TreeGrafter"/>
</dbReference>
<comment type="caution">
    <text evidence="2">The sequence shown here is derived from an EMBL/GenBank/DDBJ whole genome shotgun (WGS) entry which is preliminary data.</text>
</comment>
<dbReference type="Proteomes" id="UP000224567">
    <property type="component" value="Unassembled WGS sequence"/>
</dbReference>
<keyword evidence="3" id="KW-1185">Reference proteome</keyword>
<proteinExistence type="predicted"/>
<dbReference type="PANTHER" id="PTHR21704">
    <property type="entry name" value="NIPPED-B-LIKE PROTEIN DELANGIN SCC2-RELATED"/>
    <property type="match status" value="1"/>
</dbReference>
<dbReference type="GO" id="GO:0003682">
    <property type="term" value="F:chromatin binding"/>
    <property type="evidence" value="ECO:0007669"/>
    <property type="project" value="TreeGrafter"/>
</dbReference>
<evidence type="ECO:0000256" key="1">
    <source>
        <dbReference type="SAM" id="MobiDB-lite"/>
    </source>
</evidence>
<gene>
    <name evidence="2" type="ORF">CQW23_09941</name>
</gene>
<dbReference type="GO" id="GO:0034087">
    <property type="term" value="P:establishment of mitotic sister chromatid cohesion"/>
    <property type="evidence" value="ECO:0007669"/>
    <property type="project" value="TreeGrafter"/>
</dbReference>
<evidence type="ECO:0000313" key="2">
    <source>
        <dbReference type="EMBL" id="PHT50194.1"/>
    </source>
</evidence>
<feature type="compositionally biased region" description="Basic residues" evidence="1">
    <location>
        <begin position="100"/>
        <end position="112"/>
    </location>
</feature>
<dbReference type="InterPro" id="IPR033031">
    <property type="entry name" value="Scc2/Nipped-B"/>
</dbReference>
<feature type="region of interest" description="Disordered" evidence="1">
    <location>
        <begin position="100"/>
        <end position="140"/>
    </location>
</feature>
<accession>A0A2G2WY71</accession>
<sequence length="189" mass="21744">MSIIQVECLAAGALQLLLRLKRHLKIVYDLNDARCQVYSPNESLNPGEGLSRQSLPFNVNEINIEHPKNYEDFFRRYQDFKNALKEDAVDYAIYTANIKRKRPPPRRSRKSGRMMGGDDEDDEDDEDWGSGMRTSNSARRSSSSFLGTCELQVKFRFIDVKEQTSCNTALEDTVYSEVDEKQDDIFDAI</sequence>
<dbReference type="EMBL" id="MLFT02000004">
    <property type="protein sequence ID" value="PHT50194.1"/>
    <property type="molecule type" value="Genomic_DNA"/>
</dbReference>
<dbReference type="OrthoDB" id="418242at2759"/>
<feature type="compositionally biased region" description="Acidic residues" evidence="1">
    <location>
        <begin position="117"/>
        <end position="128"/>
    </location>
</feature>
<organism evidence="2 3">
    <name type="scientific">Capsicum baccatum</name>
    <name type="common">Peruvian pepper</name>
    <dbReference type="NCBI Taxonomy" id="33114"/>
    <lineage>
        <taxon>Eukaryota</taxon>
        <taxon>Viridiplantae</taxon>
        <taxon>Streptophyta</taxon>
        <taxon>Embryophyta</taxon>
        <taxon>Tracheophyta</taxon>
        <taxon>Spermatophyta</taxon>
        <taxon>Magnoliopsida</taxon>
        <taxon>eudicotyledons</taxon>
        <taxon>Gunneridae</taxon>
        <taxon>Pentapetalae</taxon>
        <taxon>asterids</taxon>
        <taxon>lamiids</taxon>
        <taxon>Solanales</taxon>
        <taxon>Solanaceae</taxon>
        <taxon>Solanoideae</taxon>
        <taxon>Capsiceae</taxon>
        <taxon>Capsicum</taxon>
    </lineage>
</organism>
<reference evidence="2 3" key="1">
    <citation type="journal article" date="2017" name="Genome Biol.">
        <title>New reference genome sequences of hot pepper reveal the massive evolution of plant disease-resistance genes by retroduplication.</title>
        <authorList>
            <person name="Kim S."/>
            <person name="Park J."/>
            <person name="Yeom S.I."/>
            <person name="Kim Y.M."/>
            <person name="Seo E."/>
            <person name="Kim K.T."/>
            <person name="Kim M.S."/>
            <person name="Lee J.M."/>
            <person name="Cheong K."/>
            <person name="Shin H.S."/>
            <person name="Kim S.B."/>
            <person name="Han K."/>
            <person name="Lee J."/>
            <person name="Park M."/>
            <person name="Lee H.A."/>
            <person name="Lee H.Y."/>
            <person name="Lee Y."/>
            <person name="Oh S."/>
            <person name="Lee J.H."/>
            <person name="Choi E."/>
            <person name="Choi E."/>
            <person name="Lee S.E."/>
            <person name="Jeon J."/>
            <person name="Kim H."/>
            <person name="Choi G."/>
            <person name="Song H."/>
            <person name="Lee J."/>
            <person name="Lee S.C."/>
            <person name="Kwon J.K."/>
            <person name="Lee H.Y."/>
            <person name="Koo N."/>
            <person name="Hong Y."/>
            <person name="Kim R.W."/>
            <person name="Kang W.H."/>
            <person name="Huh J.H."/>
            <person name="Kang B.C."/>
            <person name="Yang T.J."/>
            <person name="Lee Y.H."/>
            <person name="Bennetzen J.L."/>
            <person name="Choi D."/>
        </authorList>
    </citation>
    <scope>NUCLEOTIDE SEQUENCE [LARGE SCALE GENOMIC DNA]</scope>
    <source>
        <strain evidence="3">cv. PBC81</strain>
    </source>
</reference>
<dbReference type="PANTHER" id="PTHR21704:SF18">
    <property type="entry name" value="NIPPED-B-LIKE PROTEIN"/>
    <property type="match status" value="1"/>
</dbReference>